<feature type="non-terminal residue" evidence="1">
    <location>
        <position position="274"/>
    </location>
</feature>
<reference evidence="1 2" key="1">
    <citation type="submission" date="2024-02" db="EMBL/GenBank/DDBJ databases">
        <title>A draft genome for the cacao thread blight pathogen Marasmius crinis-equi.</title>
        <authorList>
            <person name="Cohen S.P."/>
            <person name="Baruah I.K."/>
            <person name="Amoako-Attah I."/>
            <person name="Bukari Y."/>
            <person name="Meinhardt L.W."/>
            <person name="Bailey B.A."/>
        </authorList>
    </citation>
    <scope>NUCLEOTIDE SEQUENCE [LARGE SCALE GENOMIC DNA]</scope>
    <source>
        <strain evidence="1 2">GH-76</strain>
    </source>
</reference>
<organism evidence="1 2">
    <name type="scientific">Marasmius crinis-equi</name>
    <dbReference type="NCBI Taxonomy" id="585013"/>
    <lineage>
        <taxon>Eukaryota</taxon>
        <taxon>Fungi</taxon>
        <taxon>Dikarya</taxon>
        <taxon>Basidiomycota</taxon>
        <taxon>Agaricomycotina</taxon>
        <taxon>Agaricomycetes</taxon>
        <taxon>Agaricomycetidae</taxon>
        <taxon>Agaricales</taxon>
        <taxon>Marasmiineae</taxon>
        <taxon>Marasmiaceae</taxon>
        <taxon>Marasmius</taxon>
    </lineage>
</organism>
<evidence type="ECO:0000313" key="2">
    <source>
        <dbReference type="Proteomes" id="UP001465976"/>
    </source>
</evidence>
<accession>A0ABR3EJP2</accession>
<proteinExistence type="predicted"/>
<dbReference type="Proteomes" id="UP001465976">
    <property type="component" value="Unassembled WGS sequence"/>
</dbReference>
<sequence length="274" mass="31048">MWLLGHPQSETLKGRLPLLEHLELRQGYAGEAVEGDYGLFSDCPQLRTFNTQWPPNYVQRGPSLLETVELPWTQIRFCTVNVGQLPTLLSKPRGALEKLCIEDMEGEEPQNISGDEQWAVNVSSLKLVEFRSGIVVLLDYISFPRMSSLEISSYNRSSCRRVFESLAQSSTTTCLDLTLRGSCKDDVDIPSLLRHAPMVHTFSLQTKPLCKEILFQEFFGDLTLSHERFPTPNHLLPALEDFTIHLHKLTKVDDEAIVRALASRWLPDPELTPS</sequence>
<protein>
    <submittedName>
        <fullName evidence="1">Uncharacterized protein</fullName>
    </submittedName>
</protein>
<evidence type="ECO:0000313" key="1">
    <source>
        <dbReference type="EMBL" id="KAL0563078.1"/>
    </source>
</evidence>
<keyword evidence="2" id="KW-1185">Reference proteome</keyword>
<gene>
    <name evidence="1" type="ORF">V5O48_018998</name>
</gene>
<dbReference type="EMBL" id="JBAHYK010003975">
    <property type="protein sequence ID" value="KAL0563078.1"/>
    <property type="molecule type" value="Genomic_DNA"/>
</dbReference>
<dbReference type="Gene3D" id="3.80.10.10">
    <property type="entry name" value="Ribonuclease Inhibitor"/>
    <property type="match status" value="1"/>
</dbReference>
<dbReference type="InterPro" id="IPR032675">
    <property type="entry name" value="LRR_dom_sf"/>
</dbReference>
<name>A0ABR3EJP2_9AGAR</name>
<comment type="caution">
    <text evidence="1">The sequence shown here is derived from an EMBL/GenBank/DDBJ whole genome shotgun (WGS) entry which is preliminary data.</text>
</comment>